<dbReference type="RefSeq" id="WP_197311586.1">
    <property type="nucleotide sequence ID" value="NZ_JADZLT010000050.1"/>
</dbReference>
<accession>A0A931I435</accession>
<protein>
    <submittedName>
        <fullName evidence="1">Family 1 glycosylhydrolase</fullName>
    </submittedName>
</protein>
<proteinExistence type="predicted"/>
<dbReference type="Gene3D" id="3.20.20.80">
    <property type="entry name" value="Glycosidases"/>
    <property type="match status" value="1"/>
</dbReference>
<dbReference type="AlphaFoldDB" id="A0A931I435"/>
<dbReference type="Proteomes" id="UP000631694">
    <property type="component" value="Unassembled WGS sequence"/>
</dbReference>
<dbReference type="InterPro" id="IPR017853">
    <property type="entry name" value="GH"/>
</dbReference>
<dbReference type="SUPFAM" id="SSF51445">
    <property type="entry name" value="(Trans)glycosidases"/>
    <property type="match status" value="1"/>
</dbReference>
<evidence type="ECO:0000313" key="2">
    <source>
        <dbReference type="Proteomes" id="UP000631694"/>
    </source>
</evidence>
<keyword evidence="2" id="KW-1185">Reference proteome</keyword>
<organism evidence="1 2">
    <name type="scientific">Methylobrevis albus</name>
    <dbReference type="NCBI Taxonomy" id="2793297"/>
    <lineage>
        <taxon>Bacteria</taxon>
        <taxon>Pseudomonadati</taxon>
        <taxon>Pseudomonadota</taxon>
        <taxon>Alphaproteobacteria</taxon>
        <taxon>Hyphomicrobiales</taxon>
        <taxon>Pleomorphomonadaceae</taxon>
        <taxon>Methylobrevis</taxon>
    </lineage>
</organism>
<dbReference type="EMBL" id="JADZLT010000050">
    <property type="protein sequence ID" value="MBH0238521.1"/>
    <property type="molecule type" value="Genomic_DNA"/>
</dbReference>
<gene>
    <name evidence="1" type="ORF">I5731_11860</name>
</gene>
<comment type="caution">
    <text evidence="1">The sequence shown here is derived from an EMBL/GenBank/DDBJ whole genome shotgun (WGS) entry which is preliminary data.</text>
</comment>
<sequence length="450" mass="50159">MTKVSAGPMPPLALWGGVEATVNRIGGLWLDQLRESGHHDRPDDLDQFADHGISALRQPILWERTEHACGVLDWSWPDLWMARMAQRGLRPIVGLLHHGSGPAWTGLAEADFAPGLAAYAEAVARRYPWVEDWTPVNEPLTTARFSGLYGHWYPHHRDETAFWTLLLNQVDATRLSMRAIRRIIPHARLVQTEDFGQTYATPSCQPQADHDNIRRFASWDLLCGMVVRGHPLHRHLCDMGFHRRLEAIAADPCPPDVIGLNHYVTSDRFLDHRLARYPAHMHGGNGRIAYADVEAVRVIDGEDTWARHLDTLWSRYRRPIAITECHLGCDCPDEQVRWFAECWSEALAARQRGVEVLAVTAWALVGSTGWNALLTAPGGLRERGAFEPTAGGLEPMPLAGLLRAVASGAYPAAAAIPGWWRRPERFLFGAADHGSPVEARAQNRAALVAH</sequence>
<name>A0A931I435_9HYPH</name>
<evidence type="ECO:0000313" key="1">
    <source>
        <dbReference type="EMBL" id="MBH0238521.1"/>
    </source>
</evidence>
<reference evidence="1" key="1">
    <citation type="submission" date="2020-12" db="EMBL/GenBank/DDBJ databases">
        <title>Methylobrevis albus sp. nov., isolated from fresh water lack sediment.</title>
        <authorList>
            <person name="Zou Q."/>
        </authorList>
    </citation>
    <scope>NUCLEOTIDE SEQUENCE</scope>
    <source>
        <strain evidence="1">L22</strain>
    </source>
</reference>